<dbReference type="eggNOG" id="COG1538">
    <property type="taxonomic scope" value="Bacteria"/>
</dbReference>
<dbReference type="GO" id="GO:1990281">
    <property type="term" value="C:efflux pump complex"/>
    <property type="evidence" value="ECO:0007669"/>
    <property type="project" value="TreeGrafter"/>
</dbReference>
<keyword evidence="7" id="KW-0998">Cell outer membrane</keyword>
<dbReference type="InterPro" id="IPR051906">
    <property type="entry name" value="TolC-like"/>
</dbReference>
<gene>
    <name evidence="9" type="ORF">RB2654_18001</name>
</gene>
<dbReference type="EMBL" id="AAMT01000021">
    <property type="protein sequence ID" value="EAQ10988.1"/>
    <property type="molecule type" value="Genomic_DNA"/>
</dbReference>
<dbReference type="PANTHER" id="PTHR30026:SF22">
    <property type="entry name" value="OUTER MEMBRANE EFFLUX PROTEIN"/>
    <property type="match status" value="1"/>
</dbReference>
<dbReference type="InterPro" id="IPR003423">
    <property type="entry name" value="OMP_efflux"/>
</dbReference>
<dbReference type="OrthoDB" id="9814637at2"/>
<feature type="signal peptide" evidence="8">
    <location>
        <begin position="1"/>
        <end position="24"/>
    </location>
</feature>
<evidence type="ECO:0000256" key="1">
    <source>
        <dbReference type="ARBA" id="ARBA00004442"/>
    </source>
</evidence>
<keyword evidence="3" id="KW-0813">Transport</keyword>
<comment type="subcellular location">
    <subcellularLocation>
        <location evidence="1">Cell outer membrane</location>
    </subcellularLocation>
</comment>
<comment type="caution">
    <text evidence="9">The sequence shown here is derived from an EMBL/GenBank/DDBJ whole genome shotgun (WGS) entry which is preliminary data.</text>
</comment>
<evidence type="ECO:0000256" key="8">
    <source>
        <dbReference type="SAM" id="SignalP"/>
    </source>
</evidence>
<dbReference type="GO" id="GO:0015288">
    <property type="term" value="F:porin activity"/>
    <property type="evidence" value="ECO:0007669"/>
    <property type="project" value="TreeGrafter"/>
</dbReference>
<sequence>MIRHAGQWAAALGLSLALGVPVQAESLKSAVQAAVTENPTARVRNADVQATTLDLLARERDFLPTVTATAEAGAYYYNDPARLAPANNNRVTAGARANVEAKYVIFDGFRRANAVYRDTARVDESIFRLLDASETLALSAVEAYIDVLRHRNLAAVTRQNLVKHQDIGNQVMDLVDGGRLPASERFEVDQRIAAARLVGVQVQQALRDAEDRYEAVVGHKPEGPMSMQWVRNLPLTKEAFLRQAVAQSFQVKAAETAIRQSRYDEEIVRSGTLPQVAARTGVNAGLNQNGVPGRSVDAYAAVGVEWEIFSGGRKAQRSAAIMRTVQAQAARDAVVLDVRELAATTWNAYSANIERTVLIDRQLSATRRTADQYFTQFQAGTRSLIEVLDAEAAWFNARFEDVSAEASYAFNQYQMLAVESRLASHFGVRASNMALAPGFERRAVEAGPFSVFSTDIPALK</sequence>
<evidence type="ECO:0000256" key="6">
    <source>
        <dbReference type="ARBA" id="ARBA00023136"/>
    </source>
</evidence>
<evidence type="ECO:0000256" key="5">
    <source>
        <dbReference type="ARBA" id="ARBA00022692"/>
    </source>
</evidence>
<reference evidence="9 10" key="1">
    <citation type="journal article" date="2010" name="J. Bacteriol.">
        <title>Genome sequences of Pelagibaca bermudensis HTCC2601T and Maritimibacter alkaliphilus HTCC2654T, the type strains of two marine Roseobacter genera.</title>
        <authorList>
            <person name="Thrash J.C."/>
            <person name="Cho J.C."/>
            <person name="Ferriera S."/>
            <person name="Johnson J."/>
            <person name="Vergin K.L."/>
            <person name="Giovannoni S.J."/>
        </authorList>
    </citation>
    <scope>NUCLEOTIDE SEQUENCE [LARGE SCALE GENOMIC DNA]</scope>
    <source>
        <strain evidence="9 10">HTCC2654</strain>
    </source>
</reference>
<evidence type="ECO:0000256" key="4">
    <source>
        <dbReference type="ARBA" id="ARBA00022452"/>
    </source>
</evidence>
<dbReference type="Gene3D" id="1.20.1600.10">
    <property type="entry name" value="Outer membrane efflux proteins (OEP)"/>
    <property type="match status" value="1"/>
</dbReference>
<proteinExistence type="inferred from homology"/>
<dbReference type="GO" id="GO:0015562">
    <property type="term" value="F:efflux transmembrane transporter activity"/>
    <property type="evidence" value="ECO:0007669"/>
    <property type="project" value="InterPro"/>
</dbReference>
<organism evidence="9 10">
    <name type="scientific">Maritimibacter alkaliphilus HTCC2654</name>
    <dbReference type="NCBI Taxonomy" id="314271"/>
    <lineage>
        <taxon>Bacteria</taxon>
        <taxon>Pseudomonadati</taxon>
        <taxon>Pseudomonadota</taxon>
        <taxon>Alphaproteobacteria</taxon>
        <taxon>Rhodobacterales</taxon>
        <taxon>Roseobacteraceae</taxon>
        <taxon>Maritimibacter</taxon>
    </lineage>
</organism>
<dbReference type="AlphaFoldDB" id="A3VL69"/>
<keyword evidence="10" id="KW-1185">Reference proteome</keyword>
<dbReference type="STRING" id="314271.RB2654_18001"/>
<evidence type="ECO:0000256" key="2">
    <source>
        <dbReference type="ARBA" id="ARBA00007613"/>
    </source>
</evidence>
<dbReference type="Pfam" id="PF02321">
    <property type="entry name" value="OEP"/>
    <property type="match status" value="1"/>
</dbReference>
<dbReference type="HOGENOM" id="CLU_012817_0_0_5"/>
<evidence type="ECO:0000256" key="7">
    <source>
        <dbReference type="ARBA" id="ARBA00023237"/>
    </source>
</evidence>
<accession>A3VL69</accession>
<dbReference type="Proteomes" id="UP000002931">
    <property type="component" value="Unassembled WGS sequence"/>
</dbReference>
<feature type="chain" id="PRO_5002661880" description="Agglutination protein" evidence="8">
    <location>
        <begin position="25"/>
        <end position="460"/>
    </location>
</feature>
<dbReference type="RefSeq" id="WP_008334158.1">
    <property type="nucleotide sequence ID" value="NZ_CH902578.1"/>
</dbReference>
<dbReference type="SUPFAM" id="SSF56954">
    <property type="entry name" value="Outer membrane efflux proteins (OEP)"/>
    <property type="match status" value="1"/>
</dbReference>
<keyword evidence="8" id="KW-0732">Signal</keyword>
<evidence type="ECO:0000313" key="9">
    <source>
        <dbReference type="EMBL" id="EAQ10988.1"/>
    </source>
</evidence>
<evidence type="ECO:0000313" key="10">
    <source>
        <dbReference type="Proteomes" id="UP000002931"/>
    </source>
</evidence>
<keyword evidence="4" id="KW-1134">Transmembrane beta strand</keyword>
<protein>
    <recommendedName>
        <fullName evidence="11">Agglutination protein</fullName>
    </recommendedName>
</protein>
<name>A3VL69_9RHOB</name>
<evidence type="ECO:0008006" key="11">
    <source>
        <dbReference type="Google" id="ProtNLM"/>
    </source>
</evidence>
<dbReference type="GO" id="GO:0009279">
    <property type="term" value="C:cell outer membrane"/>
    <property type="evidence" value="ECO:0007669"/>
    <property type="project" value="UniProtKB-SubCell"/>
</dbReference>
<keyword evidence="6" id="KW-0472">Membrane</keyword>
<dbReference type="PANTHER" id="PTHR30026">
    <property type="entry name" value="OUTER MEMBRANE PROTEIN TOLC"/>
    <property type="match status" value="1"/>
</dbReference>
<keyword evidence="5" id="KW-0812">Transmembrane</keyword>
<evidence type="ECO:0000256" key="3">
    <source>
        <dbReference type="ARBA" id="ARBA00022448"/>
    </source>
</evidence>
<comment type="similarity">
    <text evidence="2">Belongs to the outer membrane factor (OMF) (TC 1.B.17) family.</text>
</comment>